<sequence length="87" mass="9893">MIICLLKNVIRNRNDLRPKWCRQRIEWIEICSENRLPEPAGSCQCSCTTQIIVGRTEHRTHSAEHFGILLTLTSQLIGGFIGLEGLC</sequence>
<reference evidence="1 2" key="1">
    <citation type="submission" date="2007-05" db="EMBL/GenBank/DDBJ databases">
        <title>Complete sequence of chromosome of Acidiphilium cryptum JF-5.</title>
        <authorList>
            <consortium name="US DOE Joint Genome Institute"/>
            <person name="Copeland A."/>
            <person name="Lucas S."/>
            <person name="Lapidus A."/>
            <person name="Barry K."/>
            <person name="Detter J.C."/>
            <person name="Glavina del Rio T."/>
            <person name="Hammon N."/>
            <person name="Israni S."/>
            <person name="Dalin E."/>
            <person name="Tice H."/>
            <person name="Pitluck S."/>
            <person name="Sims D."/>
            <person name="Brettin T."/>
            <person name="Bruce D."/>
            <person name="Han C."/>
            <person name="Schmutz J."/>
            <person name="Larimer F."/>
            <person name="Land M."/>
            <person name="Hauser L."/>
            <person name="Kyrpides N."/>
            <person name="Kim E."/>
            <person name="Magnuson T."/>
            <person name="Richardson P."/>
        </authorList>
    </citation>
    <scope>NUCLEOTIDE SEQUENCE [LARGE SCALE GENOMIC DNA]</scope>
    <source>
        <strain evidence="1 2">JF-5</strain>
    </source>
</reference>
<dbReference type="HOGENOM" id="CLU_2476293_0_0_5"/>
<dbReference type="EMBL" id="CP000697">
    <property type="protein sequence ID" value="ABQ29334.1"/>
    <property type="molecule type" value="Genomic_DNA"/>
</dbReference>
<gene>
    <name evidence="1" type="ordered locus">Acry_0106</name>
</gene>
<dbReference type="KEGG" id="acr:Acry_0106"/>
<accession>A5FUQ2</accession>
<proteinExistence type="predicted"/>
<protein>
    <submittedName>
        <fullName evidence="1">Uncharacterized protein</fullName>
    </submittedName>
</protein>
<organism evidence="1 2">
    <name type="scientific">Acidiphilium cryptum (strain JF-5)</name>
    <dbReference type="NCBI Taxonomy" id="349163"/>
    <lineage>
        <taxon>Bacteria</taxon>
        <taxon>Pseudomonadati</taxon>
        <taxon>Pseudomonadota</taxon>
        <taxon>Alphaproteobacteria</taxon>
        <taxon>Acetobacterales</taxon>
        <taxon>Acidocellaceae</taxon>
        <taxon>Acidiphilium</taxon>
    </lineage>
</organism>
<keyword evidence="2" id="KW-1185">Reference proteome</keyword>
<dbReference type="AlphaFoldDB" id="A5FUQ2"/>
<name>A5FUQ2_ACICJ</name>
<dbReference type="Proteomes" id="UP000000245">
    <property type="component" value="Chromosome"/>
</dbReference>
<dbReference type="STRING" id="349163.Acry_0106"/>
<evidence type="ECO:0000313" key="1">
    <source>
        <dbReference type="EMBL" id="ABQ29334.1"/>
    </source>
</evidence>
<evidence type="ECO:0000313" key="2">
    <source>
        <dbReference type="Proteomes" id="UP000000245"/>
    </source>
</evidence>